<reference evidence="3" key="1">
    <citation type="submission" date="2023-07" db="EMBL/GenBank/DDBJ databases">
        <authorList>
            <person name="Deng Y."/>
            <person name="Zhang Y.-Q."/>
        </authorList>
    </citation>
    <scope>NUCLEOTIDE SEQUENCE [LARGE SCALE GENOMIC DNA]</scope>
    <source>
        <strain evidence="3">CPCC 205710</strain>
    </source>
</reference>
<keyword evidence="1" id="KW-0472">Membrane</keyword>
<sequence length="558" mass="59689">MSAASRAIDRWRIGRGYTQTSESLAIYRILFALTTLFILGPGRLGVGVTSGEVGGAPAGMFHPPLGPAILLTTWPSAGVILAVELLLVASLGAILVGAFTRTASLSAATCGLVLTSLLYSEGKIDHTILWTVLVPALMAWTSWGDTWSVDAGRERVRQREGFQSDACLPIAGMAVALGIVFAGAATVKVLTGWLDPGTSASLGWAFAHGVQIGFGAEPPLPLPATPTVVWLVIDYATVIFEFGMLIAAMRRDWMAPYLFGAAALFHSGAALVGFPAFFEIIVVYLLFVRYDAVARRFSRPLGAFGRLAARRPVLVCAVAASVLALYSLAALRVGAPLTVVLVLAFVGVPAVALWPMVVAISAGVYAKRLLEPVDRSGNTLPAWAFPTAAAVVAAHISVILAVSEPYPSLMGPSFMGTFDDGRAINVAEQRFWVVDNGRRSEVAPSSVLIPSRGGAVQLGSVRFPGPNLDSSGRVIANPSLPDRLSNFYHHFSSKHLRDYGGPLSDAEKAWIRMNLAAHHVPCDRNCSLDVEWRRLSFDRTTGERLLEETVDRRSYTLH</sequence>
<feature type="transmembrane region" description="Helical" evidence="1">
    <location>
        <begin position="307"/>
        <end position="328"/>
    </location>
</feature>
<feature type="transmembrane region" description="Helical" evidence="1">
    <location>
        <begin position="126"/>
        <end position="145"/>
    </location>
</feature>
<evidence type="ECO:0008006" key="4">
    <source>
        <dbReference type="Google" id="ProtNLM"/>
    </source>
</evidence>
<feature type="transmembrane region" description="Helical" evidence="1">
    <location>
        <begin position="228"/>
        <end position="249"/>
    </location>
</feature>
<feature type="transmembrane region" description="Helical" evidence="1">
    <location>
        <begin position="103"/>
        <end position="120"/>
    </location>
</feature>
<protein>
    <recommendedName>
        <fullName evidence="4">HTTM domain-containing protein</fullName>
    </recommendedName>
</protein>
<feature type="transmembrane region" description="Helical" evidence="1">
    <location>
        <begin position="166"/>
        <end position="187"/>
    </location>
</feature>
<evidence type="ECO:0000313" key="2">
    <source>
        <dbReference type="EMBL" id="MCT7656844.1"/>
    </source>
</evidence>
<dbReference type="EMBL" id="JAODWD010000001">
    <property type="protein sequence ID" value="MCT7656844.1"/>
    <property type="molecule type" value="Genomic_DNA"/>
</dbReference>
<feature type="transmembrane region" description="Helical" evidence="1">
    <location>
        <begin position="25"/>
        <end position="48"/>
    </location>
</feature>
<dbReference type="Proteomes" id="UP001206639">
    <property type="component" value="Unassembled WGS sequence"/>
</dbReference>
<name>A0ABT2M5C5_9MYCO</name>
<keyword evidence="1" id="KW-1133">Transmembrane helix</keyword>
<dbReference type="RefSeq" id="WP_260990939.1">
    <property type="nucleotide sequence ID" value="NZ_JAODWD010000001.1"/>
</dbReference>
<feature type="transmembrane region" description="Helical" evidence="1">
    <location>
        <begin position="261"/>
        <end position="287"/>
    </location>
</feature>
<comment type="caution">
    <text evidence="2">The sequence shown here is derived from an EMBL/GenBank/DDBJ whole genome shotgun (WGS) entry which is preliminary data.</text>
</comment>
<keyword evidence="3" id="KW-1185">Reference proteome</keyword>
<gene>
    <name evidence="2" type="ORF">N4S67_00245</name>
</gene>
<feature type="transmembrane region" description="Helical" evidence="1">
    <location>
        <begin position="340"/>
        <end position="362"/>
    </location>
</feature>
<keyword evidence="1" id="KW-0812">Transmembrane</keyword>
<accession>A0ABT2M5C5</accession>
<organism evidence="2 3">
    <name type="scientific">Mycobacterium deserti</name>
    <dbReference type="NCBI Taxonomy" id="2978347"/>
    <lineage>
        <taxon>Bacteria</taxon>
        <taxon>Bacillati</taxon>
        <taxon>Actinomycetota</taxon>
        <taxon>Actinomycetes</taxon>
        <taxon>Mycobacteriales</taxon>
        <taxon>Mycobacteriaceae</taxon>
        <taxon>Mycobacterium</taxon>
    </lineage>
</organism>
<feature type="transmembrane region" description="Helical" evidence="1">
    <location>
        <begin position="68"/>
        <end position="96"/>
    </location>
</feature>
<evidence type="ECO:0000256" key="1">
    <source>
        <dbReference type="SAM" id="Phobius"/>
    </source>
</evidence>
<proteinExistence type="predicted"/>
<feature type="transmembrane region" description="Helical" evidence="1">
    <location>
        <begin position="382"/>
        <end position="402"/>
    </location>
</feature>
<evidence type="ECO:0000313" key="3">
    <source>
        <dbReference type="Proteomes" id="UP001206639"/>
    </source>
</evidence>